<protein>
    <submittedName>
        <fullName evidence="3">SPFH domain / Band 7 family protein</fullName>
    </submittedName>
</protein>
<dbReference type="EMBL" id="CP036433">
    <property type="protein sequence ID" value="QDU96463.1"/>
    <property type="molecule type" value="Genomic_DNA"/>
</dbReference>
<gene>
    <name evidence="3" type="ORF">Pla8534_42840</name>
</gene>
<feature type="domain" description="SPFH" evidence="2">
    <location>
        <begin position="19"/>
        <end position="228"/>
    </location>
</feature>
<dbReference type="CDD" id="cd03408">
    <property type="entry name" value="SPFH_like_u1"/>
    <property type="match status" value="1"/>
</dbReference>
<evidence type="ECO:0000256" key="1">
    <source>
        <dbReference type="SAM" id="MobiDB-lite"/>
    </source>
</evidence>
<dbReference type="Pfam" id="PF13421">
    <property type="entry name" value="Band_7_1"/>
    <property type="match status" value="1"/>
</dbReference>
<feature type="region of interest" description="Disordered" evidence="1">
    <location>
        <begin position="278"/>
        <end position="322"/>
    </location>
</feature>
<accession>A0A518DXA0</accession>
<dbReference type="SUPFAM" id="SSF117892">
    <property type="entry name" value="Band 7/SPFH domain"/>
    <property type="match status" value="1"/>
</dbReference>
<dbReference type="OrthoDB" id="9788304at2"/>
<evidence type="ECO:0000313" key="3">
    <source>
        <dbReference type="EMBL" id="QDU96463.1"/>
    </source>
</evidence>
<proteinExistence type="predicted"/>
<dbReference type="PANTHER" id="PTHR37826:SF2">
    <property type="entry name" value="ZINC-RIBBON DOMAIN-CONTAINING PROTEIN"/>
    <property type="match status" value="1"/>
</dbReference>
<keyword evidence="4" id="KW-1185">Reference proteome</keyword>
<dbReference type="KEGG" id="lcre:Pla8534_42840"/>
<name>A0A518DXA0_9BACT</name>
<dbReference type="AlphaFoldDB" id="A0A518DXA0"/>
<dbReference type="PANTHER" id="PTHR37826">
    <property type="entry name" value="FLOTILLIN BAND_7_5 DOMAIN PROTEIN"/>
    <property type="match status" value="1"/>
</dbReference>
<reference evidence="3 4" key="1">
    <citation type="submission" date="2019-02" db="EMBL/GenBank/DDBJ databases">
        <title>Deep-cultivation of Planctomycetes and their phenomic and genomic characterization uncovers novel biology.</title>
        <authorList>
            <person name="Wiegand S."/>
            <person name="Jogler M."/>
            <person name="Boedeker C."/>
            <person name="Pinto D."/>
            <person name="Vollmers J."/>
            <person name="Rivas-Marin E."/>
            <person name="Kohn T."/>
            <person name="Peeters S.H."/>
            <person name="Heuer A."/>
            <person name="Rast P."/>
            <person name="Oberbeckmann S."/>
            <person name="Bunk B."/>
            <person name="Jeske O."/>
            <person name="Meyerdierks A."/>
            <person name="Storesund J.E."/>
            <person name="Kallscheuer N."/>
            <person name="Luecker S."/>
            <person name="Lage O.M."/>
            <person name="Pohl T."/>
            <person name="Merkel B.J."/>
            <person name="Hornburger P."/>
            <person name="Mueller R.-W."/>
            <person name="Bruemmer F."/>
            <person name="Labrenz M."/>
            <person name="Spormann A.M."/>
            <person name="Op den Camp H."/>
            <person name="Overmann J."/>
            <person name="Amann R."/>
            <person name="Jetten M.S.M."/>
            <person name="Mascher T."/>
            <person name="Medema M.H."/>
            <person name="Devos D.P."/>
            <person name="Kaster A.-K."/>
            <person name="Ovreas L."/>
            <person name="Rohde M."/>
            <person name="Galperin M.Y."/>
            <person name="Jogler C."/>
        </authorList>
    </citation>
    <scope>NUCLEOTIDE SEQUENCE [LARGE SCALE GENOMIC DNA]</scope>
    <source>
        <strain evidence="3 4">Pla85_3_4</strain>
    </source>
</reference>
<evidence type="ECO:0000259" key="2">
    <source>
        <dbReference type="Pfam" id="PF13421"/>
    </source>
</evidence>
<dbReference type="SUPFAM" id="SSF69635">
    <property type="entry name" value="Type III secretory system chaperone-like"/>
    <property type="match status" value="1"/>
</dbReference>
<evidence type="ECO:0000313" key="4">
    <source>
        <dbReference type="Proteomes" id="UP000317648"/>
    </source>
</evidence>
<dbReference type="Gene3D" id="3.30.1460.10">
    <property type="match status" value="1"/>
</dbReference>
<feature type="compositionally biased region" description="Pro residues" evidence="1">
    <location>
        <begin position="295"/>
        <end position="315"/>
    </location>
</feature>
<dbReference type="InterPro" id="IPR033880">
    <property type="entry name" value="SPFH_YdjI"/>
</dbReference>
<dbReference type="RefSeq" id="WP_145055091.1">
    <property type="nucleotide sequence ID" value="NZ_CP036433.1"/>
</dbReference>
<sequence>MFKRIEVIDYFDSSGQSLVYRWPQQGSSDIKIGAQLIVQQNQEAVFFRSGKAMDTFAAGRYTLTTANVPILTSMLTIPWEKSPFQAYVYFVGLQTFIDQKWGTKNPIPLRDRDFGMIRLRSHGKFSYRVVDSAVLINTLVGTMGKFTTDQVTAYLKDMIVSRMTDLFATMNLGMFDLMSKLDEVAVAIKVKLGEEFAKYGLELVDYFINSITPPEEVEKAMDARSSMGAIGDLRAFTMYKAAHSMEKMAEQGGDGNSAMNMGMGAGFGMMMPQMMNNAMQGSGQFGGQPQFGGQQPPPGAPPAGAPVPQQPPQAPQAPAGGAAPAAAAAAAAGAAAAGGFAFDDLQSDAPASAPVKGVDPQHLVRTVANASDWSVDESADEWKVTVPIGSLRRQVVRVKFDGKDNEGHKLISFSSTCGPASEKNAMALLRYNMNTVHGAFAVQNTDSGEIVVIQANQLADTADPLEITRIVTALAWQADKVEEKLVGGDNY</sequence>
<dbReference type="Proteomes" id="UP000317648">
    <property type="component" value="Chromosome"/>
</dbReference>
<dbReference type="InterPro" id="IPR036013">
    <property type="entry name" value="Band_7/SPFH_dom_sf"/>
</dbReference>
<dbReference type="Gene3D" id="3.30.479.30">
    <property type="entry name" value="Band 7 domain"/>
    <property type="match status" value="1"/>
</dbReference>
<organism evidence="3 4">
    <name type="scientific">Lignipirellula cremea</name>
    <dbReference type="NCBI Taxonomy" id="2528010"/>
    <lineage>
        <taxon>Bacteria</taxon>
        <taxon>Pseudomonadati</taxon>
        <taxon>Planctomycetota</taxon>
        <taxon>Planctomycetia</taxon>
        <taxon>Pirellulales</taxon>
        <taxon>Pirellulaceae</taxon>
        <taxon>Lignipirellula</taxon>
    </lineage>
</organism>